<comment type="caution">
    <text evidence="4">The sequence shown here is derived from an EMBL/GenBank/DDBJ whole genome shotgun (WGS) entry which is preliminary data.</text>
</comment>
<dbReference type="Gene3D" id="3.10.20.10">
    <property type="match status" value="1"/>
</dbReference>
<dbReference type="PANTHER" id="PTHR12306:SF16">
    <property type="entry name" value="DNAATION FACTOR SUBUNIT ALPHA"/>
    <property type="match status" value="1"/>
</dbReference>
<dbReference type="Pfam" id="PF02017">
    <property type="entry name" value="CIDE-N"/>
    <property type="match status" value="1"/>
</dbReference>
<evidence type="ECO:0000256" key="2">
    <source>
        <dbReference type="PROSITE-ProRule" id="PRU00447"/>
    </source>
</evidence>
<keyword evidence="1 2" id="KW-0053">Apoptosis</keyword>
<dbReference type="PROSITE" id="PS51135">
    <property type="entry name" value="CIDE_N"/>
    <property type="match status" value="1"/>
</dbReference>
<dbReference type="Gene3D" id="1.10.1490.10">
    <property type="entry name" value="C-terminal domain of DFF45/ICAD (DFF-C domain)"/>
    <property type="match status" value="2"/>
</dbReference>
<accession>A0A850X6P5</accession>
<dbReference type="OrthoDB" id="6475906at2759"/>
<dbReference type="Pfam" id="PF09033">
    <property type="entry name" value="DFF-C"/>
    <property type="match status" value="1"/>
</dbReference>
<dbReference type="InterPro" id="IPR003508">
    <property type="entry name" value="CIDE-N_dom"/>
</dbReference>
<dbReference type="AlphaFoldDB" id="A0A850X6P5"/>
<evidence type="ECO:0000313" key="4">
    <source>
        <dbReference type="EMBL" id="NWH78080.1"/>
    </source>
</evidence>
<name>A0A850X6P5_PIACA</name>
<feature type="non-terminal residue" evidence="4">
    <location>
        <position position="319"/>
    </location>
</feature>
<dbReference type="SUPFAM" id="SSF81783">
    <property type="entry name" value="C-terminal domain of DFF45/ICAD (DFF-C domain)"/>
    <property type="match status" value="1"/>
</dbReference>
<dbReference type="GO" id="GO:1900118">
    <property type="term" value="P:negative regulation of execution phase of apoptosis"/>
    <property type="evidence" value="ECO:0007669"/>
    <property type="project" value="TreeGrafter"/>
</dbReference>
<dbReference type="Proteomes" id="UP000653271">
    <property type="component" value="Unassembled WGS sequence"/>
</dbReference>
<evidence type="ECO:0000313" key="5">
    <source>
        <dbReference type="Proteomes" id="UP000653271"/>
    </source>
</evidence>
<keyword evidence="5" id="KW-1185">Reference proteome</keyword>
<gene>
    <name evidence="4" type="primary">Dffa</name>
    <name evidence="4" type="ORF">PIACAY_R00674</name>
</gene>
<dbReference type="InterPro" id="IPR027296">
    <property type="entry name" value="DFF-C"/>
</dbReference>
<dbReference type="PANTHER" id="PTHR12306">
    <property type="entry name" value="CELL DEATH ACTIVATOR CIDE"/>
    <property type="match status" value="1"/>
</dbReference>
<reference evidence="4" key="1">
    <citation type="submission" date="2019-09" db="EMBL/GenBank/DDBJ databases">
        <title>Bird 10,000 Genomes (B10K) Project - Family phase.</title>
        <authorList>
            <person name="Zhang G."/>
        </authorList>
    </citation>
    <scope>NUCLEOTIDE SEQUENCE</scope>
    <source>
        <strain evidence="4">B10K-DU-008-47</strain>
        <tissue evidence="4">Mixed tissue sample</tissue>
    </source>
</reference>
<proteinExistence type="predicted"/>
<feature type="domain" description="CIDE-N" evidence="3">
    <location>
        <begin position="13"/>
        <end position="90"/>
    </location>
</feature>
<protein>
    <submittedName>
        <fullName evidence="4">DFFA factor</fullName>
    </submittedName>
</protein>
<dbReference type="SMART" id="SM00266">
    <property type="entry name" value="CAD"/>
    <property type="match status" value="1"/>
</dbReference>
<dbReference type="FunFam" id="1.10.1490.10:FF:000001">
    <property type="entry name" value="DNA fragmentation factor subunit alpha"/>
    <property type="match status" value="1"/>
</dbReference>
<feature type="non-terminal residue" evidence="4">
    <location>
        <position position="1"/>
    </location>
</feature>
<dbReference type="GO" id="GO:0000785">
    <property type="term" value="C:chromatin"/>
    <property type="evidence" value="ECO:0007669"/>
    <property type="project" value="TreeGrafter"/>
</dbReference>
<organism evidence="4 5">
    <name type="scientific">Piaya cayana</name>
    <name type="common">Common squirrel cuckoo</name>
    <dbReference type="NCBI Taxonomy" id="33601"/>
    <lineage>
        <taxon>Eukaryota</taxon>
        <taxon>Metazoa</taxon>
        <taxon>Chordata</taxon>
        <taxon>Craniata</taxon>
        <taxon>Vertebrata</taxon>
        <taxon>Euteleostomi</taxon>
        <taxon>Archelosauria</taxon>
        <taxon>Archosauria</taxon>
        <taxon>Dinosauria</taxon>
        <taxon>Saurischia</taxon>
        <taxon>Theropoda</taxon>
        <taxon>Coelurosauria</taxon>
        <taxon>Aves</taxon>
        <taxon>Neognathae</taxon>
        <taxon>Neoaves</taxon>
        <taxon>Otidimorphae</taxon>
        <taxon>Cuculiformes</taxon>
        <taxon>Coccyzidae</taxon>
        <taxon>Piaya</taxon>
    </lineage>
</organism>
<dbReference type="EMBL" id="WAAB01017154">
    <property type="protein sequence ID" value="NWH78080.1"/>
    <property type="molecule type" value="Genomic_DNA"/>
</dbReference>
<evidence type="ECO:0000256" key="1">
    <source>
        <dbReference type="ARBA" id="ARBA00022703"/>
    </source>
</evidence>
<sequence>RSEPSAERVAAMAARPWVVRRRGQAERHGVAASSLQELINKARHILAIENESVTLVVEEDGTIVHDDDYFFCLPPYTNFMVLISDEKWPDSSSDRRTGWLAGPADEVDSAAEKWKQLARQLKDDLSNIILMSEEDIQVLIDVPCSDLAEELGHSQTRTQALQDGLQNVLDVREEERQSRQALELYSQVLQKETKSVRKVTESETVPREEMDVVDVGSSTLGTSAETTLSDHILSVLKEKTSPELCLDSSDLELVVREDSQALASALRLNTHEAAYLKFVCDQELAKRHKQVQILRSLRSASKGKESLLDRDGVSSKRKK</sequence>
<evidence type="ECO:0000259" key="3">
    <source>
        <dbReference type="PROSITE" id="PS51135"/>
    </source>
</evidence>
<dbReference type="InterPro" id="IPR015121">
    <property type="entry name" value="DNA_fragmentation_mid_dom"/>
</dbReference>
<dbReference type="GO" id="GO:0006915">
    <property type="term" value="P:apoptotic process"/>
    <property type="evidence" value="ECO:0007669"/>
    <property type="project" value="UniProtKB-UniRule"/>
</dbReference>
<dbReference type="SUPFAM" id="SSF54277">
    <property type="entry name" value="CAD &amp; PB1 domains"/>
    <property type="match status" value="1"/>
</dbReference>